<keyword evidence="6" id="KW-0443">Lipid metabolism</keyword>
<evidence type="ECO:0000256" key="11">
    <source>
        <dbReference type="ARBA" id="ARBA00047906"/>
    </source>
</evidence>
<dbReference type="InterPro" id="IPR000872">
    <property type="entry name" value="Tafazzin"/>
</dbReference>
<evidence type="ECO:0000313" key="15">
    <source>
        <dbReference type="EMBL" id="EZF50637.1"/>
    </source>
</evidence>
<sequence>MQLKDGTLEQPSSVWRSLSSATTLTIAALCRGFLFSLNTTEVNGLDRFLKLLESRQDDSSRTRGLITVSNHISVMDDPLMWGVIPLRSHWEFRPCNRRWALGSHDICFKNRFMSAFFTYGQVLPAHRLFHSSRGGPFQPTVTQAIRLLSKGPFPVDPHGAPTDKQRWSISNTCVDPFSEVPTAFTTNGEDAFLAPSTYACNSYSWIHIFPEGMIHQSAHKTMRYFKWGISRLILEPDECPDIVPMWIEGTDGVMHEDRGFPRFIPRINQKVSVTFGEKVDTEAIFGELRSKWQKLKRESEQGSTEPLAVGILNEKLMYGDEATELRLECTRKVRDLVLEVRRSRGFPDEDPKASMAETWLREGPKREGRMDDGSLVRDI</sequence>
<evidence type="ECO:0000256" key="4">
    <source>
        <dbReference type="ARBA" id="ARBA00022787"/>
    </source>
</evidence>
<evidence type="ECO:0000256" key="6">
    <source>
        <dbReference type="ARBA" id="ARBA00023098"/>
    </source>
</evidence>
<evidence type="ECO:0000256" key="8">
    <source>
        <dbReference type="ARBA" id="ARBA00023136"/>
    </source>
</evidence>
<organism evidence="15">
    <name type="scientific">Trichophyton rubrum CBS 288.86</name>
    <dbReference type="NCBI Taxonomy" id="1215330"/>
    <lineage>
        <taxon>Eukaryota</taxon>
        <taxon>Fungi</taxon>
        <taxon>Dikarya</taxon>
        <taxon>Ascomycota</taxon>
        <taxon>Pezizomycotina</taxon>
        <taxon>Eurotiomycetes</taxon>
        <taxon>Eurotiomycetidae</taxon>
        <taxon>Onygenales</taxon>
        <taxon>Arthrodermataceae</taxon>
        <taxon>Trichophyton</taxon>
    </lineage>
</organism>
<evidence type="ECO:0000256" key="1">
    <source>
        <dbReference type="ARBA" id="ARBA00004137"/>
    </source>
</evidence>
<comment type="catalytic activity">
    <reaction evidence="11">
        <text>1'-[1,2-diacyl-sn-glycero-3-phospho],3'-[1-acyl-sn-glycero-3-phospho]-glycerol + a 1,2-diacyl-sn-glycero-3-phosphocholine = a cardiolipin + a 1-acyl-sn-glycero-3-phosphocholine</text>
        <dbReference type="Rhea" id="RHEA:33731"/>
        <dbReference type="ChEBI" id="CHEBI:57643"/>
        <dbReference type="ChEBI" id="CHEBI:58168"/>
        <dbReference type="ChEBI" id="CHEBI:62237"/>
        <dbReference type="ChEBI" id="CHEBI:64743"/>
    </reaction>
    <physiologicalReaction direction="left-to-right" evidence="11">
        <dbReference type="Rhea" id="RHEA:33732"/>
    </physiologicalReaction>
    <physiologicalReaction direction="right-to-left" evidence="11">
        <dbReference type="Rhea" id="RHEA:33733"/>
    </physiologicalReaction>
</comment>
<reference evidence="15" key="1">
    <citation type="submission" date="2014-02" db="EMBL/GenBank/DDBJ databases">
        <title>The Genome Sequence of Trichophyton rubrum (morphotype fischeri) CBS 288.86.</title>
        <authorList>
            <consortium name="The Broad Institute Genomics Platform"/>
            <person name="Cuomo C.A."/>
            <person name="White T.C."/>
            <person name="Graser Y."/>
            <person name="Martinez-Rossi N."/>
            <person name="Heitman J."/>
            <person name="Young S.K."/>
            <person name="Zeng Q."/>
            <person name="Gargeya S."/>
            <person name="Abouelleil A."/>
            <person name="Alvarado L."/>
            <person name="Chapman S.B."/>
            <person name="Gainer-Dewar J."/>
            <person name="Goldberg J."/>
            <person name="Griggs A."/>
            <person name="Gujja S."/>
            <person name="Hansen M."/>
            <person name="Howarth C."/>
            <person name="Imamovic A."/>
            <person name="Larimer J."/>
            <person name="Martinez D."/>
            <person name="Murphy C."/>
            <person name="Pearson M.D."/>
            <person name="Persinoti G."/>
            <person name="Poon T."/>
            <person name="Priest M."/>
            <person name="Roberts A.D."/>
            <person name="Saif S."/>
            <person name="Shea T.D."/>
            <person name="Sykes S.N."/>
            <person name="Wortman J."/>
            <person name="Nusbaum C."/>
            <person name="Birren B."/>
        </authorList>
    </citation>
    <scope>NUCLEOTIDE SEQUENCE [LARGE SCALE GENOMIC DNA]</scope>
    <source>
        <strain evidence="15">CBS 288.86</strain>
    </source>
</reference>
<evidence type="ECO:0000256" key="3">
    <source>
        <dbReference type="ARBA" id="ARBA00022679"/>
    </source>
</evidence>
<feature type="region of interest" description="Disordered" evidence="13">
    <location>
        <begin position="347"/>
        <end position="379"/>
    </location>
</feature>
<proteinExistence type="inferred from homology"/>
<evidence type="ECO:0000256" key="7">
    <source>
        <dbReference type="ARBA" id="ARBA00023128"/>
    </source>
</evidence>
<name>A0A022VWM2_TRIRU</name>
<dbReference type="HOGENOM" id="CLU_046747_1_0_1"/>
<comment type="similarity">
    <text evidence="2 12">Belongs to the taffazin family.</text>
</comment>
<protein>
    <recommendedName>
        <fullName evidence="12">Tafazzin family protein</fullName>
    </recommendedName>
</protein>
<evidence type="ECO:0000256" key="10">
    <source>
        <dbReference type="ARBA" id="ARBA00024323"/>
    </source>
</evidence>
<keyword evidence="4" id="KW-1000">Mitochondrion outer membrane</keyword>
<evidence type="ECO:0000256" key="9">
    <source>
        <dbReference type="ARBA" id="ARBA00023315"/>
    </source>
</evidence>
<evidence type="ECO:0000256" key="12">
    <source>
        <dbReference type="RuleBase" id="RU365062"/>
    </source>
</evidence>
<dbReference type="GO" id="GO:0005741">
    <property type="term" value="C:mitochondrial outer membrane"/>
    <property type="evidence" value="ECO:0007669"/>
    <property type="project" value="UniProtKB-SubCell"/>
</dbReference>
<comment type="subcellular location">
    <subcellularLocation>
        <location evidence="1">Mitochondrion inner membrane</location>
        <topology evidence="1">Peripheral membrane protein</topology>
        <orientation evidence="1">Intermembrane side</orientation>
    </subcellularLocation>
    <subcellularLocation>
        <location evidence="10">Mitochondrion outer membrane</location>
        <topology evidence="10">Peripheral membrane protein</topology>
        <orientation evidence="10">Intermembrane side</orientation>
    </subcellularLocation>
</comment>
<feature type="compositionally biased region" description="Basic and acidic residues" evidence="13">
    <location>
        <begin position="359"/>
        <end position="379"/>
    </location>
</feature>
<dbReference type="GO" id="GO:0035965">
    <property type="term" value="P:cardiolipin acyl-chain remodeling"/>
    <property type="evidence" value="ECO:0007669"/>
    <property type="project" value="TreeGrafter"/>
</dbReference>
<dbReference type="Proteomes" id="UP000023758">
    <property type="component" value="Unassembled WGS sequence"/>
</dbReference>
<dbReference type="CDD" id="cd07989">
    <property type="entry name" value="LPLAT_AGPAT-like"/>
    <property type="match status" value="1"/>
</dbReference>
<accession>A0A022VWM2</accession>
<keyword evidence="9" id="KW-0012">Acyltransferase</keyword>
<evidence type="ECO:0000256" key="13">
    <source>
        <dbReference type="SAM" id="MobiDB-lite"/>
    </source>
</evidence>
<dbReference type="EMBL" id="KK207881">
    <property type="protein sequence ID" value="EZF50637.1"/>
    <property type="molecule type" value="Genomic_DNA"/>
</dbReference>
<feature type="domain" description="Phospholipid/glycerol acyltransferase" evidence="14">
    <location>
        <begin position="65"/>
        <end position="250"/>
    </location>
</feature>
<gene>
    <name evidence="15" type="ORF">H103_05970</name>
</gene>
<dbReference type="Pfam" id="PF01553">
    <property type="entry name" value="Acyltransferase"/>
    <property type="match status" value="1"/>
</dbReference>
<dbReference type="InterPro" id="IPR002123">
    <property type="entry name" value="Plipid/glycerol_acylTrfase"/>
</dbReference>
<dbReference type="GO" id="GO:0005743">
    <property type="term" value="C:mitochondrial inner membrane"/>
    <property type="evidence" value="ECO:0007669"/>
    <property type="project" value="UniProtKB-SubCell"/>
</dbReference>
<keyword evidence="7" id="KW-0496">Mitochondrion</keyword>
<keyword evidence="8" id="KW-0472">Membrane</keyword>
<dbReference type="SUPFAM" id="SSF69593">
    <property type="entry name" value="Glycerol-3-phosphate (1)-acyltransferase"/>
    <property type="match status" value="1"/>
</dbReference>
<dbReference type="PRINTS" id="PR00979">
    <property type="entry name" value="TAFAZZIN"/>
</dbReference>
<evidence type="ECO:0000256" key="2">
    <source>
        <dbReference type="ARBA" id="ARBA00010524"/>
    </source>
</evidence>
<evidence type="ECO:0000256" key="5">
    <source>
        <dbReference type="ARBA" id="ARBA00022792"/>
    </source>
</evidence>
<keyword evidence="3" id="KW-0808">Transferase</keyword>
<dbReference type="PANTHER" id="PTHR12497:SF0">
    <property type="entry name" value="TAFAZZIN"/>
    <property type="match status" value="1"/>
</dbReference>
<dbReference type="OrthoDB" id="193467at2759"/>
<dbReference type="GO" id="GO:0047184">
    <property type="term" value="F:1-acylglycerophosphocholine O-acyltransferase activity"/>
    <property type="evidence" value="ECO:0007669"/>
    <property type="project" value="TreeGrafter"/>
</dbReference>
<dbReference type="PANTHER" id="PTHR12497">
    <property type="entry name" value="TAZ PROTEIN TAFAZZIN"/>
    <property type="match status" value="1"/>
</dbReference>
<evidence type="ECO:0000259" key="14">
    <source>
        <dbReference type="SMART" id="SM00563"/>
    </source>
</evidence>
<dbReference type="AlphaFoldDB" id="A0A022VWM2"/>
<keyword evidence="5" id="KW-0999">Mitochondrion inner membrane</keyword>
<dbReference type="GO" id="GO:0007007">
    <property type="term" value="P:inner mitochondrial membrane organization"/>
    <property type="evidence" value="ECO:0007669"/>
    <property type="project" value="TreeGrafter"/>
</dbReference>
<dbReference type="SMART" id="SM00563">
    <property type="entry name" value="PlsC"/>
    <property type="match status" value="1"/>
</dbReference>